<evidence type="ECO:0000313" key="2">
    <source>
        <dbReference type="Proteomes" id="UP000324222"/>
    </source>
</evidence>
<dbReference type="Proteomes" id="UP000324222">
    <property type="component" value="Unassembled WGS sequence"/>
</dbReference>
<gene>
    <name evidence="1" type="ORF">E2C01_089750</name>
</gene>
<organism evidence="1 2">
    <name type="scientific">Portunus trituberculatus</name>
    <name type="common">Swimming crab</name>
    <name type="synonym">Neptunus trituberculatus</name>
    <dbReference type="NCBI Taxonomy" id="210409"/>
    <lineage>
        <taxon>Eukaryota</taxon>
        <taxon>Metazoa</taxon>
        <taxon>Ecdysozoa</taxon>
        <taxon>Arthropoda</taxon>
        <taxon>Crustacea</taxon>
        <taxon>Multicrustacea</taxon>
        <taxon>Malacostraca</taxon>
        <taxon>Eumalacostraca</taxon>
        <taxon>Eucarida</taxon>
        <taxon>Decapoda</taxon>
        <taxon>Pleocyemata</taxon>
        <taxon>Brachyura</taxon>
        <taxon>Eubrachyura</taxon>
        <taxon>Portunoidea</taxon>
        <taxon>Portunidae</taxon>
        <taxon>Portuninae</taxon>
        <taxon>Portunus</taxon>
    </lineage>
</organism>
<dbReference type="AlphaFoldDB" id="A0A5B7JJY7"/>
<sequence>MSDGCVDVAKSPVCHGGITAARGKERRGTVDPCALWGPRGLQAHGFESCPRFECRLGFLIQGNGFLAGGL</sequence>
<keyword evidence="2" id="KW-1185">Reference proteome</keyword>
<evidence type="ECO:0000313" key="1">
    <source>
        <dbReference type="EMBL" id="MPC94576.1"/>
    </source>
</evidence>
<name>A0A5B7JJY7_PORTR</name>
<accession>A0A5B7JJY7</accession>
<proteinExistence type="predicted"/>
<comment type="caution">
    <text evidence="1">The sequence shown here is derived from an EMBL/GenBank/DDBJ whole genome shotgun (WGS) entry which is preliminary data.</text>
</comment>
<protein>
    <submittedName>
        <fullName evidence="1">Uncharacterized protein</fullName>
    </submittedName>
</protein>
<dbReference type="EMBL" id="VSRR010099143">
    <property type="protein sequence ID" value="MPC94576.1"/>
    <property type="molecule type" value="Genomic_DNA"/>
</dbReference>
<reference evidence="1 2" key="1">
    <citation type="submission" date="2019-05" db="EMBL/GenBank/DDBJ databases">
        <title>Another draft genome of Portunus trituberculatus and its Hox gene families provides insights of decapod evolution.</title>
        <authorList>
            <person name="Jeong J.-H."/>
            <person name="Song I."/>
            <person name="Kim S."/>
            <person name="Choi T."/>
            <person name="Kim D."/>
            <person name="Ryu S."/>
            <person name="Kim W."/>
        </authorList>
    </citation>
    <scope>NUCLEOTIDE SEQUENCE [LARGE SCALE GENOMIC DNA]</scope>
    <source>
        <tissue evidence="1">Muscle</tissue>
    </source>
</reference>